<evidence type="ECO:0000256" key="1">
    <source>
        <dbReference type="SAM" id="MobiDB-lite"/>
    </source>
</evidence>
<reference evidence="2" key="1">
    <citation type="submission" date="2019-08" db="EMBL/GenBank/DDBJ databases">
        <authorList>
            <person name="Kucharzyk K."/>
            <person name="Murdoch R.W."/>
            <person name="Higgins S."/>
            <person name="Loffler F."/>
        </authorList>
    </citation>
    <scope>NUCLEOTIDE SEQUENCE</scope>
</reference>
<gene>
    <name evidence="2" type="ORF">SDC9_175503</name>
</gene>
<feature type="region of interest" description="Disordered" evidence="1">
    <location>
        <begin position="31"/>
        <end position="185"/>
    </location>
</feature>
<feature type="compositionally biased region" description="Basic and acidic residues" evidence="1">
    <location>
        <begin position="165"/>
        <end position="185"/>
    </location>
</feature>
<name>A0A645GVK7_9ZZZZ</name>
<sequence length="185" mass="20160">MRIDELDRAFPRLRGDRPAYRAQRAFAGQIRADSGGRLDPGGDARGAFDHHGARRAGHVPLQGDRGPAAIAGGNRRGGHPLFGQDRHPDQEPAHAGRAQAVSGQRCGRMHSGRGAGRQTRQHRRHRSDRAPGADRSGGARPLSPGEVHPLRSGRQAHRKHRNRAGRPDAAVHQRRAASDRRALRP</sequence>
<proteinExistence type="predicted"/>
<evidence type="ECO:0000313" key="2">
    <source>
        <dbReference type="EMBL" id="MPN28064.1"/>
    </source>
</evidence>
<protein>
    <submittedName>
        <fullName evidence="2">Uncharacterized protein</fullName>
    </submittedName>
</protein>
<dbReference type="AlphaFoldDB" id="A0A645GVK7"/>
<feature type="compositionally biased region" description="Basic and acidic residues" evidence="1">
    <location>
        <begin position="34"/>
        <end position="51"/>
    </location>
</feature>
<organism evidence="2">
    <name type="scientific">bioreactor metagenome</name>
    <dbReference type="NCBI Taxonomy" id="1076179"/>
    <lineage>
        <taxon>unclassified sequences</taxon>
        <taxon>metagenomes</taxon>
        <taxon>ecological metagenomes</taxon>
    </lineage>
</organism>
<accession>A0A645GVK7</accession>
<feature type="compositionally biased region" description="Basic and acidic residues" evidence="1">
    <location>
        <begin position="84"/>
        <end position="94"/>
    </location>
</feature>
<comment type="caution">
    <text evidence="2">The sequence shown here is derived from an EMBL/GenBank/DDBJ whole genome shotgun (WGS) entry which is preliminary data.</text>
</comment>
<dbReference type="EMBL" id="VSSQ01078196">
    <property type="protein sequence ID" value="MPN28064.1"/>
    <property type="molecule type" value="Genomic_DNA"/>
</dbReference>
<feature type="compositionally biased region" description="Basic residues" evidence="1">
    <location>
        <begin position="154"/>
        <end position="164"/>
    </location>
</feature>